<dbReference type="SUPFAM" id="SSF47226">
    <property type="entry name" value="Histidine-containing phosphotransfer domain, HPT domain"/>
    <property type="match status" value="1"/>
</dbReference>
<evidence type="ECO:0000256" key="9">
    <source>
        <dbReference type="ARBA" id="ARBA00022840"/>
    </source>
</evidence>
<evidence type="ECO:0000256" key="12">
    <source>
        <dbReference type="ARBA" id="ARBA00023026"/>
    </source>
</evidence>
<evidence type="ECO:0000256" key="3">
    <source>
        <dbReference type="ARBA" id="ARBA00012438"/>
    </source>
</evidence>
<feature type="domain" description="HPt" evidence="22">
    <location>
        <begin position="1053"/>
        <end position="1146"/>
    </location>
</feature>
<dbReference type="FunFam" id="3.30.565.10:FF:000010">
    <property type="entry name" value="Sensor histidine kinase RcsC"/>
    <property type="match status" value="1"/>
</dbReference>
<dbReference type="InterPro" id="IPR001789">
    <property type="entry name" value="Sig_transdc_resp-reg_receiver"/>
</dbReference>
<evidence type="ECO:0000256" key="5">
    <source>
        <dbReference type="ARBA" id="ARBA00022553"/>
    </source>
</evidence>
<evidence type="ECO:0000259" key="21">
    <source>
        <dbReference type="PROSITE" id="PS50110"/>
    </source>
</evidence>
<dbReference type="Gene3D" id="1.20.120.160">
    <property type="entry name" value="HPT domain"/>
    <property type="match status" value="1"/>
</dbReference>
<dbReference type="InterPro" id="IPR000014">
    <property type="entry name" value="PAS"/>
</dbReference>
<dbReference type="SMART" id="SM00387">
    <property type="entry name" value="HATPase_c"/>
    <property type="match status" value="1"/>
</dbReference>
<accession>A0AAW3MQI4</accession>
<dbReference type="GO" id="GO:0000155">
    <property type="term" value="F:phosphorelay sensor kinase activity"/>
    <property type="evidence" value="ECO:0007669"/>
    <property type="project" value="InterPro"/>
</dbReference>
<dbReference type="Gene3D" id="1.10.287.130">
    <property type="match status" value="1"/>
</dbReference>
<comment type="catalytic activity">
    <reaction evidence="1">
        <text>ATP + protein L-histidine = ADP + protein N-phospho-L-histidine.</text>
        <dbReference type="EC" id="2.7.13.3"/>
    </reaction>
</comment>
<feature type="domain" description="Histidine kinase" evidence="20">
    <location>
        <begin position="546"/>
        <end position="767"/>
    </location>
</feature>
<evidence type="ECO:0000256" key="2">
    <source>
        <dbReference type="ARBA" id="ARBA00004651"/>
    </source>
</evidence>
<keyword evidence="11" id="KW-0902">Two-component regulatory system</keyword>
<evidence type="ECO:0000256" key="11">
    <source>
        <dbReference type="ARBA" id="ARBA00023012"/>
    </source>
</evidence>
<evidence type="ECO:0000313" key="24">
    <source>
        <dbReference type="Proteomes" id="UP000056453"/>
    </source>
</evidence>
<keyword evidence="24" id="KW-1185">Reference proteome</keyword>
<protein>
    <recommendedName>
        <fullName evidence="15">Virulence sensor protein BvgS</fullName>
        <ecNumber evidence="3">2.7.13.3</ecNumber>
    </recommendedName>
</protein>
<evidence type="ECO:0000259" key="20">
    <source>
        <dbReference type="PROSITE" id="PS50109"/>
    </source>
</evidence>
<dbReference type="InterPro" id="IPR004358">
    <property type="entry name" value="Sig_transdc_His_kin-like_C"/>
</dbReference>
<evidence type="ECO:0000256" key="4">
    <source>
        <dbReference type="ARBA" id="ARBA00022475"/>
    </source>
</evidence>
<dbReference type="Pfam" id="PF00512">
    <property type="entry name" value="HisKA"/>
    <property type="match status" value="1"/>
</dbReference>
<dbReference type="CDD" id="cd00082">
    <property type="entry name" value="HisKA"/>
    <property type="match status" value="1"/>
</dbReference>
<dbReference type="PROSITE" id="PS50109">
    <property type="entry name" value="HIS_KIN"/>
    <property type="match status" value="1"/>
</dbReference>
<keyword evidence="10 19" id="KW-1133">Transmembrane helix</keyword>
<dbReference type="SMART" id="SM00388">
    <property type="entry name" value="HisKA"/>
    <property type="match status" value="1"/>
</dbReference>
<dbReference type="InterPro" id="IPR036097">
    <property type="entry name" value="HisK_dim/P_sf"/>
</dbReference>
<dbReference type="EC" id="2.7.13.3" evidence="3"/>
<dbReference type="PRINTS" id="PR00344">
    <property type="entry name" value="BCTRLSENSOR"/>
</dbReference>
<keyword evidence="5 17" id="KW-0597">Phosphoprotein</keyword>
<feature type="modified residue" description="Phosphohistidine" evidence="16">
    <location>
        <position position="1092"/>
    </location>
</feature>
<keyword evidence="7" id="KW-0732">Signal</keyword>
<feature type="domain" description="Response regulatory" evidence="21">
    <location>
        <begin position="914"/>
        <end position="1030"/>
    </location>
</feature>
<keyword evidence="9" id="KW-0067">ATP-binding</keyword>
<evidence type="ECO:0000256" key="6">
    <source>
        <dbReference type="ARBA" id="ARBA00022692"/>
    </source>
</evidence>
<evidence type="ECO:0000256" key="14">
    <source>
        <dbReference type="ARBA" id="ARBA00058004"/>
    </source>
</evidence>
<dbReference type="CDD" id="cd16922">
    <property type="entry name" value="HATPase_EvgS-ArcB-TorS-like"/>
    <property type="match status" value="1"/>
</dbReference>
<evidence type="ECO:0000256" key="7">
    <source>
        <dbReference type="ARBA" id="ARBA00022729"/>
    </source>
</evidence>
<dbReference type="Pfam" id="PF00072">
    <property type="entry name" value="Response_reg"/>
    <property type="match status" value="1"/>
</dbReference>
<keyword evidence="6 19" id="KW-0812">Transmembrane</keyword>
<evidence type="ECO:0000256" key="13">
    <source>
        <dbReference type="ARBA" id="ARBA00023136"/>
    </source>
</evidence>
<dbReference type="InterPro" id="IPR008207">
    <property type="entry name" value="Sig_transdc_His_kin_Hpt_dom"/>
</dbReference>
<keyword evidence="4" id="KW-1003">Cell membrane</keyword>
<evidence type="ECO:0000313" key="23">
    <source>
        <dbReference type="EMBL" id="KVP89360.1"/>
    </source>
</evidence>
<dbReference type="InterPro" id="IPR035965">
    <property type="entry name" value="PAS-like_dom_sf"/>
</dbReference>
<dbReference type="InterPro" id="IPR005467">
    <property type="entry name" value="His_kinase_dom"/>
</dbReference>
<dbReference type="InterPro" id="IPR036890">
    <property type="entry name" value="HATPase_C_sf"/>
</dbReference>
<dbReference type="NCBIfam" id="TIGR00229">
    <property type="entry name" value="sensory_box"/>
    <property type="match status" value="1"/>
</dbReference>
<comment type="caution">
    <text evidence="23">The sequence shown here is derived from an EMBL/GenBank/DDBJ whole genome shotgun (WGS) entry which is preliminary data.</text>
</comment>
<name>A0AAW3MQI4_9BURK</name>
<keyword evidence="8" id="KW-0547">Nucleotide-binding</keyword>
<evidence type="ECO:0000256" key="15">
    <source>
        <dbReference type="ARBA" id="ARBA00070152"/>
    </source>
</evidence>
<evidence type="ECO:0000256" key="16">
    <source>
        <dbReference type="PROSITE-ProRule" id="PRU00110"/>
    </source>
</evidence>
<organism evidence="23 24">
    <name type="scientific">Burkholderia ubonensis</name>
    <dbReference type="NCBI Taxonomy" id="101571"/>
    <lineage>
        <taxon>Bacteria</taxon>
        <taxon>Pseudomonadati</taxon>
        <taxon>Pseudomonadota</taxon>
        <taxon>Betaproteobacteria</taxon>
        <taxon>Burkholderiales</taxon>
        <taxon>Burkholderiaceae</taxon>
        <taxon>Burkholderia</taxon>
        <taxon>Burkholderia cepacia complex</taxon>
    </lineage>
</organism>
<dbReference type="PANTHER" id="PTHR45339">
    <property type="entry name" value="HYBRID SIGNAL TRANSDUCTION HISTIDINE KINASE J"/>
    <property type="match status" value="1"/>
</dbReference>
<dbReference type="SUPFAM" id="SSF55874">
    <property type="entry name" value="ATPase domain of HSP90 chaperone/DNA topoisomerase II/histidine kinase"/>
    <property type="match status" value="1"/>
</dbReference>
<proteinExistence type="predicted"/>
<dbReference type="GO" id="GO:0005886">
    <property type="term" value="C:plasma membrane"/>
    <property type="evidence" value="ECO:0007669"/>
    <property type="project" value="UniProtKB-SubCell"/>
</dbReference>
<feature type="modified residue" description="4-aspartylphosphate" evidence="17">
    <location>
        <position position="964"/>
    </location>
</feature>
<evidence type="ECO:0000256" key="19">
    <source>
        <dbReference type="SAM" id="Phobius"/>
    </source>
</evidence>
<dbReference type="Gene3D" id="3.30.565.10">
    <property type="entry name" value="Histidine kinase-like ATPase, C-terminal domain"/>
    <property type="match status" value="1"/>
</dbReference>
<dbReference type="PROSITE" id="PS50110">
    <property type="entry name" value="RESPONSE_REGULATORY"/>
    <property type="match status" value="1"/>
</dbReference>
<dbReference type="AlphaFoldDB" id="A0AAW3MQI4"/>
<dbReference type="SUPFAM" id="SSF52172">
    <property type="entry name" value="CheY-like"/>
    <property type="match status" value="1"/>
</dbReference>
<dbReference type="InterPro" id="IPR003661">
    <property type="entry name" value="HisK_dim/P_dom"/>
</dbReference>
<dbReference type="EMBL" id="LPBJ01000095">
    <property type="protein sequence ID" value="KVP89360.1"/>
    <property type="molecule type" value="Genomic_DNA"/>
</dbReference>
<gene>
    <name evidence="23" type="ORF">WJ96_20415</name>
</gene>
<dbReference type="CDD" id="cd17546">
    <property type="entry name" value="REC_hyHK_CKI1_RcsC-like"/>
    <property type="match status" value="1"/>
</dbReference>
<evidence type="ECO:0000256" key="18">
    <source>
        <dbReference type="SAM" id="MobiDB-lite"/>
    </source>
</evidence>
<dbReference type="SUPFAM" id="SSF47384">
    <property type="entry name" value="Homodimeric domain of signal transducing histidine kinase"/>
    <property type="match status" value="1"/>
</dbReference>
<keyword evidence="13 19" id="KW-0472">Membrane</keyword>
<dbReference type="InterPro" id="IPR003594">
    <property type="entry name" value="HATPase_dom"/>
</dbReference>
<sequence length="1146" mass="126185">MKLTRRPPRKRFARHDLTREYTREGPHLAGRYQQRLLYGGALLLSAVIAFAVTVTLDARIDAFISGRRHVFFAQKEAVDNEIGRESARLRHFIAMQGANRARGPVGDPHDALNRRYRDVLANGHGFGTIDDPAFAAPVSIVSDLPAQTEALGDSLRLLRDFSPELTQPADTDTSPDSFMYDDARTVLALHPARPGPPCAAPERNDSARECIRRYTDTIEKALSKVSVHKLKKHQIVWLPLEPDPRSGKLVIRYAGAIYRGDDRLAVVGAMRTIEHFSDAFAIEHASISNFFVMSRDLKQAIPLNRATPIDEKYVKLILDHPADFEHVDGNLKLVKRDGTFFFVQRVAGPEWLAVYAFDWHTIIHTLRREITLTLSLLAGILTVLWCLVVAFDKRIFKPMHARSLRVHESEQLNRSVVSIAPVGLSVIDPASGRVILQNQIAKSLLAGLPGLDPRHHPLLEAAHDALAADHRHDGAGGTIREIAVRDADGATRHLAVAFESARYHNRDVVVCGISDISERKETERHLMEAKQAADDANNAKSLFLASMSHEIRTPLHGALGNLELLERTSLNAGQVARIATIRQSFDALLALINNILDLSKIQAQALTLSTARFDLVGMLENCACTFAPLAIRKSVHFFCVIDPALPRYLIGDQNRVRQILMNLLGNAVKFTSIGRILIHATHVPTDGSRYWIRFQIVDTGIGISRESRQKIFLPFTQADPTISQRYGGTGLGLSLCKRLCDLMDGQMSLVSEEGLGSHFSIDLPFDVAAQTEDAGATPLAGRSVLVACDAVPWRDALTRQIEQWGAHVVAVDSLAEIDADEQSRPTTLVIACSQAEDDEARLRALAAPFEHGIVVSALAPLEPETRNGSTWVSSFSRDALLRAILYGTARPATQPGGVTPARRGLAGSPIRPTSILIVEDDAVARRLLDHQLSEIGYENVDIATNGRQAMHKCASGRYDLILTDMCMPHVDGLTLARHLRGAGNGTPVVMITAGALDTEAEEAHLEENVVAVLHKPLSIGDLRRTLDEVLDGRGRTGDVPEQSPRDDTHTARDPAIERTLRDLFARSWEEAAPALRSALLADDHDMFLRKTHKLKSGLAVLEDAPLMKLCVAVENTVRHDGGERALALYAQFEKTMDDAIARHRDT</sequence>
<dbReference type="GO" id="GO:0005524">
    <property type="term" value="F:ATP binding"/>
    <property type="evidence" value="ECO:0007669"/>
    <property type="project" value="UniProtKB-KW"/>
</dbReference>
<evidence type="ECO:0000256" key="8">
    <source>
        <dbReference type="ARBA" id="ARBA00022741"/>
    </source>
</evidence>
<feature type="region of interest" description="Disordered" evidence="18">
    <location>
        <begin position="1031"/>
        <end position="1053"/>
    </location>
</feature>
<comment type="subcellular location">
    <subcellularLocation>
        <location evidence="2">Cell membrane</location>
        <topology evidence="2">Multi-pass membrane protein</topology>
    </subcellularLocation>
</comment>
<dbReference type="Gene3D" id="3.40.50.2300">
    <property type="match status" value="1"/>
</dbReference>
<dbReference type="InterPro" id="IPR036641">
    <property type="entry name" value="HPT_dom_sf"/>
</dbReference>
<dbReference type="SUPFAM" id="SSF55785">
    <property type="entry name" value="PYP-like sensor domain (PAS domain)"/>
    <property type="match status" value="1"/>
</dbReference>
<dbReference type="InterPro" id="IPR011006">
    <property type="entry name" value="CheY-like_superfamily"/>
</dbReference>
<feature type="transmembrane region" description="Helical" evidence="19">
    <location>
        <begin position="36"/>
        <end position="56"/>
    </location>
</feature>
<comment type="function">
    <text evidence="14">Member of the two-component regulatory system BvgS/BvgA. Phosphorylates BvgA via a four-step phosphorelay in response to environmental signals.</text>
</comment>
<dbReference type="SMART" id="SM00448">
    <property type="entry name" value="REC"/>
    <property type="match status" value="1"/>
</dbReference>
<keyword evidence="12" id="KW-0843">Virulence</keyword>
<reference evidence="23 24" key="1">
    <citation type="submission" date="2015-11" db="EMBL/GenBank/DDBJ databases">
        <title>Expanding the genomic diversity of Burkholderia species for the development of highly accurate diagnostics.</title>
        <authorList>
            <person name="Sahl J."/>
            <person name="Keim P."/>
            <person name="Wagner D."/>
        </authorList>
    </citation>
    <scope>NUCLEOTIDE SEQUENCE [LARGE SCALE GENOMIC DNA]</scope>
    <source>
        <strain evidence="23 24">MSMB1808WGS</strain>
    </source>
</reference>
<evidence type="ECO:0000256" key="17">
    <source>
        <dbReference type="PROSITE-ProRule" id="PRU00169"/>
    </source>
</evidence>
<dbReference type="RefSeq" id="WP_059956625.1">
    <property type="nucleotide sequence ID" value="NZ_LPBJ01000095.1"/>
</dbReference>
<dbReference type="PROSITE" id="PS50894">
    <property type="entry name" value="HPT"/>
    <property type="match status" value="1"/>
</dbReference>
<dbReference type="Pfam" id="PF02518">
    <property type="entry name" value="HATPase_c"/>
    <property type="match status" value="1"/>
</dbReference>
<evidence type="ECO:0000256" key="10">
    <source>
        <dbReference type="ARBA" id="ARBA00022989"/>
    </source>
</evidence>
<dbReference type="Proteomes" id="UP000056453">
    <property type="component" value="Unassembled WGS sequence"/>
</dbReference>
<evidence type="ECO:0000256" key="1">
    <source>
        <dbReference type="ARBA" id="ARBA00000085"/>
    </source>
</evidence>
<evidence type="ECO:0000259" key="22">
    <source>
        <dbReference type="PROSITE" id="PS50894"/>
    </source>
</evidence>
<dbReference type="PANTHER" id="PTHR45339:SF1">
    <property type="entry name" value="HYBRID SIGNAL TRANSDUCTION HISTIDINE KINASE J"/>
    <property type="match status" value="1"/>
</dbReference>